<feature type="domain" description="SnoaL-like" evidence="1">
    <location>
        <begin position="5"/>
        <end position="137"/>
    </location>
</feature>
<reference evidence="2 3" key="1">
    <citation type="submission" date="2024-09" db="EMBL/GenBank/DDBJ databases">
        <authorList>
            <person name="Sun Q."/>
            <person name="Mori K."/>
        </authorList>
    </citation>
    <scope>NUCLEOTIDE SEQUENCE [LARGE SCALE GENOMIC DNA]</scope>
    <source>
        <strain evidence="2 3">TBRC 1432</strain>
    </source>
</reference>
<sequence>MLTLEEAADRLAIRELVDAYAHCADRRDAAGQQALFTVDTRFLVFMDRTDDRPTQELHGRDSLAPVFANLNTYDVTTHFNGQSTIAVHGDRATGESYCIAHHLCEVDGRRMLMKAAIRYLDEFARQPDGRWLFAERRLMVDWTETRPSTP</sequence>
<evidence type="ECO:0000313" key="3">
    <source>
        <dbReference type="Proteomes" id="UP001589810"/>
    </source>
</evidence>
<accession>A0ABV6MME5</accession>
<proteinExistence type="predicted"/>
<keyword evidence="3" id="KW-1185">Reference proteome</keyword>
<evidence type="ECO:0000313" key="2">
    <source>
        <dbReference type="EMBL" id="MFC0541461.1"/>
    </source>
</evidence>
<dbReference type="InterPro" id="IPR032710">
    <property type="entry name" value="NTF2-like_dom_sf"/>
</dbReference>
<evidence type="ECO:0000259" key="1">
    <source>
        <dbReference type="Pfam" id="PF13577"/>
    </source>
</evidence>
<dbReference type="Proteomes" id="UP001589810">
    <property type="component" value="Unassembled WGS sequence"/>
</dbReference>
<comment type="caution">
    <text evidence="2">The sequence shown here is derived from an EMBL/GenBank/DDBJ whole genome shotgun (WGS) entry which is preliminary data.</text>
</comment>
<dbReference type="RefSeq" id="WP_273942526.1">
    <property type="nucleotide sequence ID" value="NZ_CP097263.1"/>
</dbReference>
<dbReference type="Gene3D" id="3.10.450.50">
    <property type="match status" value="1"/>
</dbReference>
<gene>
    <name evidence="2" type="ORF">ACFFH7_08195</name>
</gene>
<organism evidence="2 3">
    <name type="scientific">Kutzneria chonburiensis</name>
    <dbReference type="NCBI Taxonomy" id="1483604"/>
    <lineage>
        <taxon>Bacteria</taxon>
        <taxon>Bacillati</taxon>
        <taxon>Actinomycetota</taxon>
        <taxon>Actinomycetes</taxon>
        <taxon>Pseudonocardiales</taxon>
        <taxon>Pseudonocardiaceae</taxon>
        <taxon>Kutzneria</taxon>
    </lineage>
</organism>
<name>A0ABV6MME5_9PSEU</name>
<dbReference type="Pfam" id="PF13577">
    <property type="entry name" value="SnoaL_4"/>
    <property type="match status" value="1"/>
</dbReference>
<dbReference type="InterPro" id="IPR037401">
    <property type="entry name" value="SnoaL-like"/>
</dbReference>
<dbReference type="EMBL" id="JBHLUD010000002">
    <property type="protein sequence ID" value="MFC0541461.1"/>
    <property type="molecule type" value="Genomic_DNA"/>
</dbReference>
<protein>
    <submittedName>
        <fullName evidence="2">Nuclear transport factor 2 family protein</fullName>
    </submittedName>
</protein>
<dbReference type="SUPFAM" id="SSF54427">
    <property type="entry name" value="NTF2-like"/>
    <property type="match status" value="1"/>
</dbReference>